<dbReference type="NCBIfam" id="TIGR00755">
    <property type="entry name" value="ksgA"/>
    <property type="match status" value="1"/>
</dbReference>
<feature type="compositionally biased region" description="Acidic residues" evidence="8">
    <location>
        <begin position="373"/>
        <end position="383"/>
    </location>
</feature>
<evidence type="ECO:0000256" key="7">
    <source>
        <dbReference type="RuleBase" id="RU362106"/>
    </source>
</evidence>
<evidence type="ECO:0000256" key="5">
    <source>
        <dbReference type="ARBA" id="ARBA00022884"/>
    </source>
</evidence>
<feature type="domain" description="Ribosomal RNA adenine methylase transferase N-terminal" evidence="10">
    <location>
        <begin position="75"/>
        <end position="256"/>
    </location>
</feature>
<dbReference type="PANTHER" id="PTHR11727">
    <property type="entry name" value="DIMETHYLADENOSINE TRANSFERASE"/>
    <property type="match status" value="1"/>
</dbReference>
<dbReference type="Pfam" id="PF00398">
    <property type="entry name" value="RrnaAD"/>
    <property type="match status" value="1"/>
</dbReference>
<dbReference type="EMBL" id="HBGJ01012329">
    <property type="protein sequence ID" value="CAD9249385.1"/>
    <property type="molecule type" value="Transcribed_RNA"/>
</dbReference>
<dbReference type="PROSITE" id="PS01131">
    <property type="entry name" value="RRNA_A_DIMETH"/>
    <property type="match status" value="1"/>
</dbReference>
<dbReference type="GO" id="GO:0003723">
    <property type="term" value="F:RNA binding"/>
    <property type="evidence" value="ECO:0007669"/>
    <property type="project" value="UniProtKB-UniRule"/>
</dbReference>
<keyword evidence="9" id="KW-0732">Signal</keyword>
<evidence type="ECO:0000256" key="3">
    <source>
        <dbReference type="ARBA" id="ARBA00022679"/>
    </source>
</evidence>
<evidence type="ECO:0000256" key="8">
    <source>
        <dbReference type="SAM" id="MobiDB-lite"/>
    </source>
</evidence>
<feature type="binding site" evidence="6">
    <location>
        <position position="97"/>
    </location>
    <ligand>
        <name>S-adenosyl-L-methionine</name>
        <dbReference type="ChEBI" id="CHEBI:59789"/>
    </ligand>
</feature>
<keyword evidence="3 6" id="KW-0808">Transferase</keyword>
<keyword evidence="2 6" id="KW-0489">Methyltransferase</keyword>
<dbReference type="InterPro" id="IPR023165">
    <property type="entry name" value="rRNA_Ade_diMease-like_C"/>
</dbReference>
<dbReference type="HAMAP" id="MF_00607">
    <property type="entry name" value="16SrRNA_methyltr_A"/>
    <property type="match status" value="1"/>
</dbReference>
<dbReference type="EMBL" id="HBGJ01012331">
    <property type="protein sequence ID" value="CAD9249387.1"/>
    <property type="molecule type" value="Transcribed_RNA"/>
</dbReference>
<dbReference type="PROSITE" id="PS51689">
    <property type="entry name" value="SAM_RNA_A_N6_MT"/>
    <property type="match status" value="1"/>
</dbReference>
<dbReference type="GO" id="GO:0000179">
    <property type="term" value="F:rRNA (adenine-N6,N6-)-dimethyltransferase activity"/>
    <property type="evidence" value="ECO:0007669"/>
    <property type="project" value="UniProtKB-UniRule"/>
</dbReference>
<dbReference type="InterPro" id="IPR020596">
    <property type="entry name" value="rRNA_Ade_Mease_Trfase_CS"/>
</dbReference>
<name>A0A6U4EIC9_9STRA</name>
<feature type="binding site" evidence="6">
    <location>
        <position position="70"/>
    </location>
    <ligand>
        <name>S-adenosyl-L-methionine</name>
        <dbReference type="ChEBI" id="CHEBI:59789"/>
    </ligand>
</feature>
<dbReference type="SMART" id="SM00650">
    <property type="entry name" value="rADc"/>
    <property type="match status" value="1"/>
</dbReference>
<keyword evidence="4 6" id="KW-0949">S-adenosyl-L-methionine</keyword>
<feature type="chain" id="PRO_5035677083" description="rRNA adenine N(6)-methyltransferase" evidence="9">
    <location>
        <begin position="20"/>
        <end position="383"/>
    </location>
</feature>
<dbReference type="InterPro" id="IPR029063">
    <property type="entry name" value="SAM-dependent_MTases_sf"/>
</dbReference>
<dbReference type="InterPro" id="IPR011530">
    <property type="entry name" value="rRNA_adenine_dimethylase"/>
</dbReference>
<dbReference type="EMBL" id="HBGJ01012330">
    <property type="protein sequence ID" value="CAD9249386.1"/>
    <property type="molecule type" value="Transcribed_RNA"/>
</dbReference>
<evidence type="ECO:0000313" key="11">
    <source>
        <dbReference type="EMBL" id="CAD9249385.1"/>
    </source>
</evidence>
<dbReference type="EC" id="2.1.1.-" evidence="7"/>
<evidence type="ECO:0000256" key="6">
    <source>
        <dbReference type="PROSITE-ProRule" id="PRU01026"/>
    </source>
</evidence>
<dbReference type="SUPFAM" id="SSF53335">
    <property type="entry name" value="S-adenosyl-L-methionine-dependent methyltransferases"/>
    <property type="match status" value="1"/>
</dbReference>
<dbReference type="InterPro" id="IPR001737">
    <property type="entry name" value="KsgA/Erm"/>
</dbReference>
<comment type="similarity">
    <text evidence="6 7">Belongs to the class I-like SAM-binding methyltransferase superfamily. rRNA adenine N(6)-methyltransferase family.</text>
</comment>
<protein>
    <recommendedName>
        <fullName evidence="7">rRNA adenine N(6)-methyltransferase</fullName>
        <ecNumber evidence="7">2.1.1.-</ecNumber>
    </recommendedName>
</protein>
<dbReference type="CDD" id="cd02440">
    <property type="entry name" value="AdoMet_MTases"/>
    <property type="match status" value="1"/>
</dbReference>
<evidence type="ECO:0000256" key="9">
    <source>
        <dbReference type="SAM" id="SignalP"/>
    </source>
</evidence>
<feature type="binding site" evidence="6">
    <location>
        <position position="118"/>
    </location>
    <ligand>
        <name>S-adenosyl-L-methionine</name>
        <dbReference type="ChEBI" id="CHEBI:59789"/>
    </ligand>
</feature>
<dbReference type="AlphaFoldDB" id="A0A6U4EIC9"/>
<dbReference type="Gene3D" id="3.40.50.150">
    <property type="entry name" value="Vaccinia Virus protein VP39"/>
    <property type="match status" value="1"/>
</dbReference>
<feature type="binding site" evidence="6">
    <location>
        <position position="140"/>
    </location>
    <ligand>
        <name>S-adenosyl-L-methionine</name>
        <dbReference type="ChEBI" id="CHEBI:59789"/>
    </ligand>
</feature>
<sequence>MMLRAAVPVLALLLGGASGFAPTRPHRTSSVAPCATEEAATEGETADPDRPFTLPTEAFRPKQSLGQNYLSDQNYVRKICGALTDDSPRGSRVVELGPGTGALSRTLVQKYPEMTAVEIDGRAVEFLAEKLPNLRVLESDVLQIDYRLLSHALGGPISVIGNLPYHITSQILFCIADAILGTEDWDAPPPVNRAVVTMQYEVAERLIAPTKCKDYGILSVVFQLLCKPKINFKIPPTVFFPQPKVDSALVTFDFTAADCGIQRLQGVDPNDFKTVLRKSFQQRRKMLRASLKNVLPAGVTLPDEWGKKRPEALSPEEFVELTMLCFPEKYSEEAMMMREMTPRDPLEPSPRVWRKDRHGAYANDAAEGSGASDYDDDDDDEEW</sequence>
<keyword evidence="5 6" id="KW-0694">RNA-binding</keyword>
<dbReference type="PANTHER" id="PTHR11727:SF18">
    <property type="entry name" value="RRNA ADENINE N(6)-METHYLTRANSFERASE"/>
    <property type="match status" value="1"/>
</dbReference>
<gene>
    <name evidence="11" type="ORF">PPAR1163_LOCUS7745</name>
    <name evidence="12" type="ORF">PPAR1163_LOCUS7746</name>
    <name evidence="13" type="ORF">PPAR1163_LOCUS7747</name>
</gene>
<feature type="binding site" evidence="6">
    <location>
        <position position="162"/>
    </location>
    <ligand>
        <name>S-adenosyl-L-methionine</name>
        <dbReference type="ChEBI" id="CHEBI:59789"/>
    </ligand>
</feature>
<feature type="signal peptide" evidence="9">
    <location>
        <begin position="1"/>
        <end position="19"/>
    </location>
</feature>
<dbReference type="Gene3D" id="1.10.8.100">
    <property type="entry name" value="Ribosomal RNA adenine dimethylase-like, domain 2"/>
    <property type="match status" value="1"/>
</dbReference>
<dbReference type="InterPro" id="IPR020598">
    <property type="entry name" value="rRNA_Ade_methylase_Trfase_N"/>
</dbReference>
<evidence type="ECO:0000313" key="12">
    <source>
        <dbReference type="EMBL" id="CAD9249386.1"/>
    </source>
</evidence>
<evidence type="ECO:0000313" key="13">
    <source>
        <dbReference type="EMBL" id="CAD9249387.1"/>
    </source>
</evidence>
<evidence type="ECO:0000256" key="2">
    <source>
        <dbReference type="ARBA" id="ARBA00022603"/>
    </source>
</evidence>
<feature type="region of interest" description="Disordered" evidence="8">
    <location>
        <begin position="341"/>
        <end position="383"/>
    </location>
</feature>
<evidence type="ECO:0000259" key="10">
    <source>
        <dbReference type="SMART" id="SM00650"/>
    </source>
</evidence>
<evidence type="ECO:0000256" key="1">
    <source>
        <dbReference type="ARBA" id="ARBA00022552"/>
    </source>
</evidence>
<evidence type="ECO:0000256" key="4">
    <source>
        <dbReference type="ARBA" id="ARBA00022691"/>
    </source>
</evidence>
<accession>A0A6U4EIC9</accession>
<organism evidence="11">
    <name type="scientific">Phaeomonas parva</name>
    <dbReference type="NCBI Taxonomy" id="124430"/>
    <lineage>
        <taxon>Eukaryota</taxon>
        <taxon>Sar</taxon>
        <taxon>Stramenopiles</taxon>
        <taxon>Ochrophyta</taxon>
        <taxon>Pinguiophyceae</taxon>
        <taxon>Pinguiochrysidales</taxon>
        <taxon>Pinguiochrysidaceae</taxon>
        <taxon>Phaeomonas</taxon>
    </lineage>
</organism>
<feature type="binding site" evidence="6">
    <location>
        <position position="68"/>
    </location>
    <ligand>
        <name>S-adenosyl-L-methionine</name>
        <dbReference type="ChEBI" id="CHEBI:59789"/>
    </ligand>
</feature>
<keyword evidence="1 7" id="KW-0698">rRNA processing</keyword>
<reference evidence="11" key="1">
    <citation type="submission" date="2021-01" db="EMBL/GenBank/DDBJ databases">
        <authorList>
            <person name="Corre E."/>
            <person name="Pelletier E."/>
            <person name="Niang G."/>
            <person name="Scheremetjew M."/>
            <person name="Finn R."/>
            <person name="Kale V."/>
            <person name="Holt S."/>
            <person name="Cochrane G."/>
            <person name="Meng A."/>
            <person name="Brown T."/>
            <person name="Cohen L."/>
        </authorList>
    </citation>
    <scope>NUCLEOTIDE SEQUENCE</scope>
    <source>
        <strain evidence="11">CCMP2877</strain>
    </source>
</reference>
<proteinExistence type="inferred from homology"/>